<name>A0A8X6JUF8_9ARAC</name>
<sequence length="91" mass="10431">MESTFNLPRHDFSFRAVGKEFSGGVILIHLRKAHALLRFTLINLEFRCEAVALVTRNSRFSSEEKRCYVLPIIPATYLSSMLSCEDPLLKQ</sequence>
<gene>
    <name evidence="1" type="ORF">TNIN_375941</name>
</gene>
<organism evidence="1 2">
    <name type="scientific">Trichonephila inaurata madagascariensis</name>
    <dbReference type="NCBI Taxonomy" id="2747483"/>
    <lineage>
        <taxon>Eukaryota</taxon>
        <taxon>Metazoa</taxon>
        <taxon>Ecdysozoa</taxon>
        <taxon>Arthropoda</taxon>
        <taxon>Chelicerata</taxon>
        <taxon>Arachnida</taxon>
        <taxon>Araneae</taxon>
        <taxon>Araneomorphae</taxon>
        <taxon>Entelegynae</taxon>
        <taxon>Araneoidea</taxon>
        <taxon>Nephilidae</taxon>
        <taxon>Trichonephila</taxon>
        <taxon>Trichonephila inaurata</taxon>
    </lineage>
</organism>
<evidence type="ECO:0000313" key="2">
    <source>
        <dbReference type="Proteomes" id="UP000886998"/>
    </source>
</evidence>
<protein>
    <submittedName>
        <fullName evidence="1">Uncharacterized protein</fullName>
    </submittedName>
</protein>
<comment type="caution">
    <text evidence="1">The sequence shown here is derived from an EMBL/GenBank/DDBJ whole genome shotgun (WGS) entry which is preliminary data.</text>
</comment>
<reference evidence="1" key="1">
    <citation type="submission" date="2020-08" db="EMBL/GenBank/DDBJ databases">
        <title>Multicomponent nature underlies the extraordinary mechanical properties of spider dragline silk.</title>
        <authorList>
            <person name="Kono N."/>
            <person name="Nakamura H."/>
            <person name="Mori M."/>
            <person name="Yoshida Y."/>
            <person name="Ohtoshi R."/>
            <person name="Malay A.D."/>
            <person name="Moran D.A.P."/>
            <person name="Tomita M."/>
            <person name="Numata K."/>
            <person name="Arakawa K."/>
        </authorList>
    </citation>
    <scope>NUCLEOTIDE SEQUENCE</scope>
</reference>
<dbReference type="OrthoDB" id="10519886at2759"/>
<keyword evidence="2" id="KW-1185">Reference proteome</keyword>
<dbReference type="Proteomes" id="UP000886998">
    <property type="component" value="Unassembled WGS sequence"/>
</dbReference>
<dbReference type="EMBL" id="BMAV01027517">
    <property type="protein sequence ID" value="GFS59956.1"/>
    <property type="molecule type" value="Genomic_DNA"/>
</dbReference>
<accession>A0A8X6JUF8</accession>
<evidence type="ECO:0000313" key="1">
    <source>
        <dbReference type="EMBL" id="GFS59956.1"/>
    </source>
</evidence>
<proteinExistence type="predicted"/>
<dbReference type="AlphaFoldDB" id="A0A8X6JUF8"/>